<dbReference type="RefSeq" id="WP_071552259.1">
    <property type="nucleotide sequence ID" value="NZ_CP017886.1"/>
</dbReference>
<organism evidence="1 2">
    <name type="scientific">Pseudomonas frederiksbergensis</name>
    <dbReference type="NCBI Taxonomy" id="104087"/>
    <lineage>
        <taxon>Bacteria</taxon>
        <taxon>Pseudomonadati</taxon>
        <taxon>Pseudomonadota</taxon>
        <taxon>Gammaproteobacteria</taxon>
        <taxon>Pseudomonadales</taxon>
        <taxon>Pseudomonadaceae</taxon>
        <taxon>Pseudomonas</taxon>
    </lineage>
</organism>
<name>A0A1J0EKE6_9PSED</name>
<sequence>MLKWPMYDLPFEPTLLYWLGGISIFDREETLGEALWEYNPNDKLDREKIIRFFLLTDLEYLPYRHRFLMFRILEDALKLSDFDFSTQFESDYDANTSMAWDETEIDDPRGFFEDIYRLASEEWKDDLHKASLEDPSTW</sequence>
<dbReference type="AlphaFoldDB" id="A0A1J0EKE6"/>
<dbReference type="EMBL" id="CP017886">
    <property type="protein sequence ID" value="APC16336.1"/>
    <property type="molecule type" value="Genomic_DNA"/>
</dbReference>
<dbReference type="Proteomes" id="UP000182567">
    <property type="component" value="Chromosome"/>
</dbReference>
<dbReference type="GeneID" id="46908886"/>
<evidence type="ECO:0000313" key="2">
    <source>
        <dbReference type="Proteomes" id="UP000182567"/>
    </source>
</evidence>
<accession>A0A1J0EKE6</accession>
<evidence type="ECO:0000313" key="1">
    <source>
        <dbReference type="EMBL" id="APC16336.1"/>
    </source>
</evidence>
<reference evidence="2" key="1">
    <citation type="submission" date="2016-10" db="EMBL/GenBank/DDBJ databases">
        <title>Pseudomonas frederiksbergensis ERGS4:02 complete genome.</title>
        <authorList>
            <person name="Kumar R."/>
            <person name="Acharya V."/>
            <person name="Singh D."/>
        </authorList>
    </citation>
    <scope>NUCLEOTIDE SEQUENCE [LARGE SCALE GENOMIC DNA]</scope>
    <source>
        <strain evidence="2">ERGS4:02</strain>
    </source>
</reference>
<proteinExistence type="predicted"/>
<dbReference type="OrthoDB" id="6984242at2"/>
<gene>
    <name evidence="1" type="ORF">BLL42_11580</name>
</gene>
<protein>
    <submittedName>
        <fullName evidence="1">Uncharacterized protein</fullName>
    </submittedName>
</protein>